<organism evidence="2">
    <name type="scientific">uncultured Gemmatimonadaceae bacterium</name>
    <dbReference type="NCBI Taxonomy" id="246130"/>
    <lineage>
        <taxon>Bacteria</taxon>
        <taxon>Pseudomonadati</taxon>
        <taxon>Gemmatimonadota</taxon>
        <taxon>Gemmatimonadia</taxon>
        <taxon>Gemmatimonadales</taxon>
        <taxon>Gemmatimonadaceae</taxon>
        <taxon>environmental samples</taxon>
    </lineage>
</organism>
<reference evidence="2" key="1">
    <citation type="submission" date="2020-02" db="EMBL/GenBank/DDBJ databases">
        <authorList>
            <person name="Meier V. D."/>
        </authorList>
    </citation>
    <scope>NUCLEOTIDE SEQUENCE</scope>
    <source>
        <strain evidence="2">AVDCRST_MAG40</strain>
    </source>
</reference>
<feature type="region of interest" description="Disordered" evidence="1">
    <location>
        <begin position="217"/>
        <end position="251"/>
    </location>
</feature>
<keyword evidence="2" id="KW-0378">Hydrolase</keyword>
<accession>A0A6J4LTR6</accession>
<evidence type="ECO:0000256" key="1">
    <source>
        <dbReference type="SAM" id="MobiDB-lite"/>
    </source>
</evidence>
<feature type="non-terminal residue" evidence="2">
    <location>
        <position position="1"/>
    </location>
</feature>
<dbReference type="AlphaFoldDB" id="A0A6J4LTR6"/>
<dbReference type="GO" id="GO:0016787">
    <property type="term" value="F:hydrolase activity"/>
    <property type="evidence" value="ECO:0007669"/>
    <property type="project" value="UniProtKB-KW"/>
</dbReference>
<dbReference type="SUPFAM" id="SSF50939">
    <property type="entry name" value="Sialidases"/>
    <property type="match status" value="1"/>
</dbReference>
<protein>
    <submittedName>
        <fullName evidence="2">Glycosyl hydrolase, BNR repeat</fullName>
    </submittedName>
</protein>
<dbReference type="InterPro" id="IPR036278">
    <property type="entry name" value="Sialidase_sf"/>
</dbReference>
<dbReference type="EMBL" id="CADCTX010000703">
    <property type="protein sequence ID" value="CAA9342153.1"/>
    <property type="molecule type" value="Genomic_DNA"/>
</dbReference>
<name>A0A6J4LTR6_9BACT</name>
<proteinExistence type="predicted"/>
<gene>
    <name evidence="2" type="ORF">AVDCRST_MAG40-2450</name>
</gene>
<dbReference type="Gene3D" id="2.130.10.10">
    <property type="entry name" value="YVTN repeat-like/Quinoprotein amine dehydrogenase"/>
    <property type="match status" value="1"/>
</dbReference>
<evidence type="ECO:0000313" key="2">
    <source>
        <dbReference type="EMBL" id="CAA9342153.1"/>
    </source>
</evidence>
<dbReference type="InterPro" id="IPR015943">
    <property type="entry name" value="WD40/YVTN_repeat-like_dom_sf"/>
</dbReference>
<sequence length="482" mass="51550">FTPYIYKTADYGKSWTRITAGIPADEFVRVVREDPVQRGLLYAGTERGVYVSFTDGARWEPLRLARSGNKTGDGTLPPVPVHDLAVKEGDLVAGTHGRSFWILDDLSALRQMTPAIAAKPAHLFAPRDAYRTQWSGGRGADAARPVGQNPPSGATVYYWLKQPRQVVTLDFLDARGAVVKRFTSDPDSLTVRDSVRGDSVKLARRDSLVRTGLSADSVQKLQAASEGGGESGGGGEDEDGPRRPPRPARVANKAGLNAFTWNLRYPDASSFENMILWAGGTQGPLAPPGAYAVRLAVGGRPVATERFAVRPDPRATATPNDYAAQFALLSQIRDKVTEANDAVTMVRSVRGQLASREAKLAAEKRRAVTAAASALLARIGAVEAELYQVRNQSGQDPLNYPIKLNNQLSALSNVVASTEARPTKQAGEAYTLLAGQIDAQLQQLRQAMETLLPRVNAALKAAGAPEIAPVARPAAIAQASPS</sequence>